<dbReference type="PROSITE" id="PS50234">
    <property type="entry name" value="VWFA"/>
    <property type="match status" value="1"/>
</dbReference>
<dbReference type="Gene3D" id="3.40.50.410">
    <property type="entry name" value="von Willebrand factor, type A domain"/>
    <property type="match status" value="1"/>
</dbReference>
<dbReference type="SUPFAM" id="SSF53300">
    <property type="entry name" value="vWA-like"/>
    <property type="match status" value="1"/>
</dbReference>
<keyword evidence="1" id="KW-0472">Membrane</keyword>
<sequence length="334" mass="35547">MIQLALPWALILLPLPYLVWRFAPPYRRHVEALRFPFFRRIAEAAGAEPKPGAVVLARSRLQMAAAVIVWALVVLALARPERVGAPVERVKAARDVVLAIDISGSMDIQDFQAPDGERLQRLAAVKQVVAEFLAGREGDRAALIVFGSKAYVQAPLTEDLDTVSGLLAQTSVGMAGPHTALGDAIGLAIRTFEASEIEQRLLILLSDGSDTASAMSPVNAAEIAASRGVEIYSIGVGDPAARGEARVDLGALRDIAARTGGAYFFADDVAALGTVYDRIDTLAPRETETLSYRPRQSLAHWPLGLAALIALGAVAVLHLRPRLGAGPATERRSA</sequence>
<keyword evidence="1" id="KW-0812">Transmembrane</keyword>
<dbReference type="RefSeq" id="WP_263338172.1">
    <property type="nucleotide sequence ID" value="NZ_JAOVQO010000015.1"/>
</dbReference>
<proteinExistence type="predicted"/>
<name>A0ABT2X674_9RHOB</name>
<dbReference type="EMBL" id="JAOVQO010000015">
    <property type="protein sequence ID" value="MCU9849447.1"/>
    <property type="molecule type" value="Genomic_DNA"/>
</dbReference>
<evidence type="ECO:0000313" key="3">
    <source>
        <dbReference type="EMBL" id="MCU9849447.1"/>
    </source>
</evidence>
<reference evidence="3 4" key="1">
    <citation type="submission" date="2022-10" db="EMBL/GenBank/DDBJ databases">
        <title>Defluviimonas sp. nov., isolated from ocean surface sediments.</title>
        <authorList>
            <person name="He W."/>
            <person name="Wang L."/>
            <person name="Zhang D.-F."/>
        </authorList>
    </citation>
    <scope>NUCLEOTIDE SEQUENCE [LARGE SCALE GENOMIC DNA]</scope>
    <source>
        <strain evidence="3 4">WL0024</strain>
    </source>
</reference>
<feature type="domain" description="VWFA" evidence="2">
    <location>
        <begin position="95"/>
        <end position="279"/>
    </location>
</feature>
<keyword evidence="4" id="KW-1185">Reference proteome</keyword>
<evidence type="ECO:0000256" key="1">
    <source>
        <dbReference type="SAM" id="Phobius"/>
    </source>
</evidence>
<evidence type="ECO:0000313" key="4">
    <source>
        <dbReference type="Proteomes" id="UP001209535"/>
    </source>
</evidence>
<accession>A0ABT2X674</accession>
<comment type="caution">
    <text evidence="3">The sequence shown here is derived from an EMBL/GenBank/DDBJ whole genome shotgun (WGS) entry which is preliminary data.</text>
</comment>
<dbReference type="InterPro" id="IPR002035">
    <property type="entry name" value="VWF_A"/>
</dbReference>
<gene>
    <name evidence="3" type="ORF">OEZ60_15710</name>
</gene>
<dbReference type="Pfam" id="PF00092">
    <property type="entry name" value="VWA"/>
    <property type="match status" value="1"/>
</dbReference>
<dbReference type="InterPro" id="IPR036465">
    <property type="entry name" value="vWFA_dom_sf"/>
</dbReference>
<dbReference type="PANTHER" id="PTHR22550">
    <property type="entry name" value="SPORE GERMINATION PROTEIN"/>
    <property type="match status" value="1"/>
</dbReference>
<evidence type="ECO:0000259" key="2">
    <source>
        <dbReference type="PROSITE" id="PS50234"/>
    </source>
</evidence>
<dbReference type="Proteomes" id="UP001209535">
    <property type="component" value="Unassembled WGS sequence"/>
</dbReference>
<dbReference type="SMART" id="SM00327">
    <property type="entry name" value="VWA"/>
    <property type="match status" value="1"/>
</dbReference>
<dbReference type="PANTHER" id="PTHR22550:SF18">
    <property type="entry name" value="VWFA DOMAIN-CONTAINING PROTEIN"/>
    <property type="match status" value="1"/>
</dbReference>
<organism evidence="3 4">
    <name type="scientific">Albidovulum salinarum</name>
    <dbReference type="NCBI Taxonomy" id="2984153"/>
    <lineage>
        <taxon>Bacteria</taxon>
        <taxon>Pseudomonadati</taxon>
        <taxon>Pseudomonadota</taxon>
        <taxon>Alphaproteobacteria</taxon>
        <taxon>Rhodobacterales</taxon>
        <taxon>Paracoccaceae</taxon>
        <taxon>Albidovulum</taxon>
    </lineage>
</organism>
<dbReference type="InterPro" id="IPR050768">
    <property type="entry name" value="UPF0353/GerABKA_families"/>
</dbReference>
<protein>
    <submittedName>
        <fullName evidence="3">VWA domain-containing protein</fullName>
    </submittedName>
</protein>
<feature type="transmembrane region" description="Helical" evidence="1">
    <location>
        <begin position="298"/>
        <end position="319"/>
    </location>
</feature>
<keyword evidence="1" id="KW-1133">Transmembrane helix</keyword>